<name>A0A3S0IJJ0_9FLAO</name>
<dbReference type="OrthoDB" id="327939at2"/>
<feature type="transmembrane region" description="Helical" evidence="5">
    <location>
        <begin position="97"/>
        <end position="117"/>
    </location>
</feature>
<dbReference type="InterPro" id="IPR009908">
    <property type="entry name" value="Methylamine_util_MauE"/>
</dbReference>
<accession>A0A3S0IJJ0</accession>
<dbReference type="PANTHER" id="PTHR36974">
    <property type="entry name" value="MEMBRANE PROTEIN-RELATED"/>
    <property type="match status" value="1"/>
</dbReference>
<keyword evidence="3 5" id="KW-1133">Transmembrane helix</keyword>
<feature type="transmembrane region" description="Helical" evidence="5">
    <location>
        <begin position="41"/>
        <end position="59"/>
    </location>
</feature>
<dbReference type="EMBL" id="RQPJ01000024">
    <property type="protein sequence ID" value="RTE51645.1"/>
    <property type="molecule type" value="Genomic_DNA"/>
</dbReference>
<dbReference type="Pfam" id="PF07291">
    <property type="entry name" value="MauE"/>
    <property type="match status" value="1"/>
</dbReference>
<dbReference type="GO" id="GO:0030416">
    <property type="term" value="P:methylamine metabolic process"/>
    <property type="evidence" value="ECO:0007669"/>
    <property type="project" value="InterPro"/>
</dbReference>
<feature type="transmembrane region" description="Helical" evidence="5">
    <location>
        <begin position="6"/>
        <end position="29"/>
    </location>
</feature>
<evidence type="ECO:0000256" key="5">
    <source>
        <dbReference type="SAM" id="Phobius"/>
    </source>
</evidence>
<sequence>MEYPWHLYLLGSIYVIAGVMHFVFPKTYLRIMPRYLPYHKVLVLISGLAEILLGIGLCFPYTKNVSIVGIILMLTVFLLVHINMLKGEKEAAGLPKWILVLRIPLQFLLMYWVYSYWGL</sequence>
<organism evidence="7 8">
    <name type="scientific">Arenibacter aquaticus</name>
    <dbReference type="NCBI Taxonomy" id="2489054"/>
    <lineage>
        <taxon>Bacteria</taxon>
        <taxon>Pseudomonadati</taxon>
        <taxon>Bacteroidota</taxon>
        <taxon>Flavobacteriia</taxon>
        <taxon>Flavobacteriales</taxon>
        <taxon>Flavobacteriaceae</taxon>
        <taxon>Arenibacter</taxon>
    </lineage>
</organism>
<keyword evidence="8" id="KW-1185">Reference proteome</keyword>
<keyword evidence="4 5" id="KW-0472">Membrane</keyword>
<keyword evidence="2 5" id="KW-0812">Transmembrane</keyword>
<protein>
    <recommendedName>
        <fullName evidence="6">Methylamine utilisation protein MauE domain-containing protein</fullName>
    </recommendedName>
</protein>
<evidence type="ECO:0000259" key="6">
    <source>
        <dbReference type="Pfam" id="PF07291"/>
    </source>
</evidence>
<dbReference type="AlphaFoldDB" id="A0A3S0IJJ0"/>
<evidence type="ECO:0000256" key="4">
    <source>
        <dbReference type="ARBA" id="ARBA00023136"/>
    </source>
</evidence>
<dbReference type="PANTHER" id="PTHR36974:SF1">
    <property type="entry name" value="DOXX FAMILY MEMBRANE PROTEIN"/>
    <property type="match status" value="1"/>
</dbReference>
<evidence type="ECO:0000256" key="2">
    <source>
        <dbReference type="ARBA" id="ARBA00022692"/>
    </source>
</evidence>
<evidence type="ECO:0000256" key="3">
    <source>
        <dbReference type="ARBA" id="ARBA00022989"/>
    </source>
</evidence>
<gene>
    <name evidence="7" type="ORF">EHW67_20000</name>
</gene>
<comment type="caution">
    <text evidence="7">The sequence shown here is derived from an EMBL/GenBank/DDBJ whole genome shotgun (WGS) entry which is preliminary data.</text>
</comment>
<proteinExistence type="predicted"/>
<dbReference type="GO" id="GO:0016020">
    <property type="term" value="C:membrane"/>
    <property type="evidence" value="ECO:0007669"/>
    <property type="project" value="UniProtKB-SubCell"/>
</dbReference>
<reference evidence="7 8" key="1">
    <citation type="submission" date="2018-11" db="EMBL/GenBank/DDBJ databases">
        <title>Arenibacter aquaticus sp.nov., a marine bacterium isolated from surface seawater in the South China Sea.</title>
        <authorList>
            <person name="Guo J."/>
            <person name="Sun J."/>
        </authorList>
    </citation>
    <scope>NUCLEOTIDE SEQUENCE [LARGE SCALE GENOMIC DNA]</scope>
    <source>
        <strain evidence="7 8">GUO666</strain>
    </source>
</reference>
<evidence type="ECO:0000256" key="1">
    <source>
        <dbReference type="ARBA" id="ARBA00004141"/>
    </source>
</evidence>
<feature type="domain" description="Methylamine utilisation protein MauE" evidence="6">
    <location>
        <begin position="8"/>
        <end position="89"/>
    </location>
</feature>
<dbReference type="Proteomes" id="UP000267585">
    <property type="component" value="Unassembled WGS sequence"/>
</dbReference>
<comment type="subcellular location">
    <subcellularLocation>
        <location evidence="1">Membrane</location>
        <topology evidence="1">Multi-pass membrane protein</topology>
    </subcellularLocation>
</comment>
<evidence type="ECO:0000313" key="8">
    <source>
        <dbReference type="Proteomes" id="UP000267585"/>
    </source>
</evidence>
<feature type="transmembrane region" description="Helical" evidence="5">
    <location>
        <begin position="65"/>
        <end position="85"/>
    </location>
</feature>
<dbReference type="RefSeq" id="WP_126164184.1">
    <property type="nucleotide sequence ID" value="NZ_RQPJ01000024.1"/>
</dbReference>
<evidence type="ECO:0000313" key="7">
    <source>
        <dbReference type="EMBL" id="RTE51645.1"/>
    </source>
</evidence>